<name>A0A9X2KJD1_9MICC</name>
<dbReference type="PANTHER" id="PTHR11358:SF35">
    <property type="entry name" value="FORMIMIDOYLGLUTAMASE"/>
    <property type="match status" value="1"/>
</dbReference>
<dbReference type="GO" id="GO:0033389">
    <property type="term" value="P:putrescine biosynthetic process from arginine, via agmatine"/>
    <property type="evidence" value="ECO:0007669"/>
    <property type="project" value="TreeGrafter"/>
</dbReference>
<dbReference type="NCBIfam" id="TIGR01227">
    <property type="entry name" value="hutG"/>
    <property type="match status" value="1"/>
</dbReference>
<organism evidence="8 9">
    <name type="scientific">Rothia santali</name>
    <dbReference type="NCBI Taxonomy" id="2949643"/>
    <lineage>
        <taxon>Bacteria</taxon>
        <taxon>Bacillati</taxon>
        <taxon>Actinomycetota</taxon>
        <taxon>Actinomycetes</taxon>
        <taxon>Micrococcales</taxon>
        <taxon>Micrococcaceae</taxon>
        <taxon>Rothia</taxon>
    </lineage>
</organism>
<dbReference type="AlphaFoldDB" id="A0A9X2KJD1"/>
<dbReference type="InterPro" id="IPR023696">
    <property type="entry name" value="Ureohydrolase_dom_sf"/>
</dbReference>
<keyword evidence="4" id="KW-0464">Manganese</keyword>
<dbReference type="HAMAP" id="MF_00737">
    <property type="entry name" value="Formimidoylglutam"/>
    <property type="match status" value="1"/>
</dbReference>
<evidence type="ECO:0000313" key="9">
    <source>
        <dbReference type="Proteomes" id="UP001139502"/>
    </source>
</evidence>
<dbReference type="PANTHER" id="PTHR11358">
    <property type="entry name" value="ARGINASE/AGMATINASE"/>
    <property type="match status" value="1"/>
</dbReference>
<dbReference type="Gene3D" id="3.40.800.10">
    <property type="entry name" value="Ureohydrolase domain"/>
    <property type="match status" value="1"/>
</dbReference>
<evidence type="ECO:0000256" key="3">
    <source>
        <dbReference type="ARBA" id="ARBA00022808"/>
    </source>
</evidence>
<dbReference type="SUPFAM" id="SSF52768">
    <property type="entry name" value="Arginase/deacetylase"/>
    <property type="match status" value="1"/>
</dbReference>
<dbReference type="EMBL" id="JANAFB010000035">
    <property type="protein sequence ID" value="MCP3426729.1"/>
    <property type="molecule type" value="Genomic_DNA"/>
</dbReference>
<sequence>MDFTPWQGRDEGPGAIHTRWHHMVYEGQRQTGQEAQSMAIVGFESDEGTVRNQGRPGAADGPHKIRHALAQLAFHGANVVHDRGNVRVDGHELEAAQQRAGRVFGEVISEHRITFVLGGGHETSYATYRGLRESGALDGVGTWGVISLDTHFGLRRHPVPTAVTAFRQVHRDESETGRDFRYSVIGVSEPDNTRAQFENAHKYETAYLKDTDCCESRLAEVLRFVDEQLEPLELVHLSLDLDVLPGWVAPGVSAPATLGVPPIVVEEICKRIAASGKVAVVDIVGMNPRFDTDDRTARIAARLLNWIAITSFDRPAADAPSSAAQDRLLSERERSLGATRLSAV</sequence>
<dbReference type="Proteomes" id="UP001139502">
    <property type="component" value="Unassembled WGS sequence"/>
</dbReference>
<gene>
    <name evidence="5 8" type="primary">hutG</name>
    <name evidence="8" type="ORF">NBM05_12140</name>
</gene>
<evidence type="ECO:0000313" key="8">
    <source>
        <dbReference type="EMBL" id="MCP3426729.1"/>
    </source>
</evidence>
<dbReference type="GO" id="GO:0008783">
    <property type="term" value="F:agmatinase activity"/>
    <property type="evidence" value="ECO:0007669"/>
    <property type="project" value="TreeGrafter"/>
</dbReference>
<dbReference type="PRINTS" id="PR00116">
    <property type="entry name" value="ARGINASE"/>
</dbReference>
<keyword evidence="9" id="KW-1185">Reference proteome</keyword>
<evidence type="ECO:0000256" key="5">
    <source>
        <dbReference type="HAMAP-Rule" id="MF_00737"/>
    </source>
</evidence>
<dbReference type="EC" id="3.5.3.8" evidence="5 6"/>
<dbReference type="CDD" id="cd09988">
    <property type="entry name" value="Formimidoylglutamase"/>
    <property type="match status" value="1"/>
</dbReference>
<evidence type="ECO:0000256" key="2">
    <source>
        <dbReference type="ARBA" id="ARBA00022801"/>
    </source>
</evidence>
<evidence type="ECO:0000256" key="4">
    <source>
        <dbReference type="ARBA" id="ARBA00023211"/>
    </source>
</evidence>
<comment type="caution">
    <text evidence="8">The sequence shown here is derived from an EMBL/GenBank/DDBJ whole genome shotgun (WGS) entry which is preliminary data.</text>
</comment>
<keyword evidence="2 5" id="KW-0378">Hydrolase</keyword>
<comment type="caution">
    <text evidence="5">Lacks conserved residue(s) required for the propagation of feature annotation.</text>
</comment>
<evidence type="ECO:0000256" key="6">
    <source>
        <dbReference type="NCBIfam" id="TIGR01227"/>
    </source>
</evidence>
<keyword evidence="3 5" id="KW-0369">Histidine metabolism</keyword>
<comment type="catalytic activity">
    <reaction evidence="5">
        <text>N-formimidoyl-L-glutamate + H2O = formamide + L-glutamate</text>
        <dbReference type="Rhea" id="RHEA:22492"/>
        <dbReference type="ChEBI" id="CHEBI:15377"/>
        <dbReference type="ChEBI" id="CHEBI:16397"/>
        <dbReference type="ChEBI" id="CHEBI:29985"/>
        <dbReference type="ChEBI" id="CHEBI:58928"/>
        <dbReference type="EC" id="3.5.3.8"/>
    </reaction>
</comment>
<dbReference type="GO" id="GO:0019556">
    <property type="term" value="P:L-histidine catabolic process to glutamate and formamide"/>
    <property type="evidence" value="ECO:0007669"/>
    <property type="project" value="UniProtKB-UniRule"/>
</dbReference>
<evidence type="ECO:0000256" key="1">
    <source>
        <dbReference type="ARBA" id="ARBA00022723"/>
    </source>
</evidence>
<dbReference type="RefSeq" id="WP_254167806.1">
    <property type="nucleotide sequence ID" value="NZ_JANAFB010000035.1"/>
</dbReference>
<dbReference type="InterPro" id="IPR005923">
    <property type="entry name" value="HutG"/>
</dbReference>
<dbReference type="InterPro" id="IPR006035">
    <property type="entry name" value="Ureohydrolase"/>
</dbReference>
<evidence type="ECO:0000256" key="7">
    <source>
        <dbReference type="PROSITE-ProRule" id="PRU00742"/>
    </source>
</evidence>
<protein>
    <recommendedName>
        <fullName evidence="5 6">Formimidoylglutamase</fullName>
        <ecNumber evidence="5 6">3.5.3.8</ecNumber>
    </recommendedName>
    <alternativeName>
        <fullName evidence="5">Formiminoglutamase</fullName>
    </alternativeName>
    <alternativeName>
        <fullName evidence="5">Formiminoglutamate hydrolase</fullName>
    </alternativeName>
</protein>
<comment type="pathway">
    <text evidence="5">Amino-acid degradation; L-histidine degradation into L-glutamate; L-glutamate from N-formimidoyl-L-glutamate (hydrolase route): step 1/1.</text>
</comment>
<reference evidence="8" key="1">
    <citation type="submission" date="2022-06" db="EMBL/GenBank/DDBJ databases">
        <title>Rothia sp. isolated from sandalwood seedling.</title>
        <authorList>
            <person name="Tuikhar N."/>
            <person name="Kirdat K."/>
            <person name="Thorat V."/>
            <person name="Swetha P."/>
            <person name="Padma S."/>
            <person name="Sundararaj R."/>
            <person name="Yadav A."/>
        </authorList>
    </citation>
    <scope>NUCLEOTIDE SEQUENCE</scope>
    <source>
        <strain evidence="8">AR01</strain>
    </source>
</reference>
<comment type="function">
    <text evidence="5">Catalyzes the conversion of N-formimidoyl-L-glutamate to L-glutamate and formamide.</text>
</comment>
<keyword evidence="1" id="KW-0479">Metal-binding</keyword>
<accession>A0A9X2KJD1</accession>
<comment type="similarity">
    <text evidence="5 7">Belongs to the arginase family.</text>
</comment>
<dbReference type="GO" id="GO:0050415">
    <property type="term" value="F:formimidoylglutamase activity"/>
    <property type="evidence" value="ECO:0007669"/>
    <property type="project" value="UniProtKB-UniRule"/>
</dbReference>
<proteinExistence type="inferred from homology"/>
<dbReference type="PROSITE" id="PS51409">
    <property type="entry name" value="ARGINASE_2"/>
    <property type="match status" value="1"/>
</dbReference>
<dbReference type="Pfam" id="PF00491">
    <property type="entry name" value="Arginase"/>
    <property type="match status" value="1"/>
</dbReference>
<comment type="cofactor">
    <cofactor evidence="5">
        <name>Mn(2+)</name>
        <dbReference type="ChEBI" id="CHEBI:29035"/>
    </cofactor>
    <text evidence="5">Binds 2 manganese ions per subunit.</text>
</comment>
<dbReference type="GO" id="GO:0030145">
    <property type="term" value="F:manganese ion binding"/>
    <property type="evidence" value="ECO:0007669"/>
    <property type="project" value="UniProtKB-UniRule"/>
</dbReference>